<proteinExistence type="predicted"/>
<gene>
    <name evidence="2" type="ORF">Q4I28_003024</name>
</gene>
<dbReference type="Pfam" id="PF19042">
    <property type="entry name" value="CBP110"/>
    <property type="match status" value="1"/>
</dbReference>
<name>A0AAW3BUE3_9TRYP</name>
<dbReference type="GO" id="GO:0005846">
    <property type="term" value="C:nuclear cap binding complex"/>
    <property type="evidence" value="ECO:0007669"/>
    <property type="project" value="InterPro"/>
</dbReference>
<organism evidence="2 3">
    <name type="scientific">Leishmania naiffi</name>
    <dbReference type="NCBI Taxonomy" id="5678"/>
    <lineage>
        <taxon>Eukaryota</taxon>
        <taxon>Discoba</taxon>
        <taxon>Euglenozoa</taxon>
        <taxon>Kinetoplastea</taxon>
        <taxon>Metakinetoplastina</taxon>
        <taxon>Trypanosomatida</taxon>
        <taxon>Trypanosomatidae</taxon>
        <taxon>Leishmaniinae</taxon>
        <taxon>Leishmania</taxon>
        <taxon>Leishmania naiffi species complex</taxon>
    </lineage>
</organism>
<comment type="caution">
    <text evidence="2">The sequence shown here is derived from an EMBL/GenBank/DDBJ whole genome shotgun (WGS) entry which is preliminary data.</text>
</comment>
<evidence type="ECO:0000313" key="2">
    <source>
        <dbReference type="EMBL" id="KAL0525713.1"/>
    </source>
</evidence>
<evidence type="ECO:0000313" key="3">
    <source>
        <dbReference type="Proteomes" id="UP001501274"/>
    </source>
</evidence>
<evidence type="ECO:0000256" key="1">
    <source>
        <dbReference type="SAM" id="MobiDB-lite"/>
    </source>
</evidence>
<protein>
    <submittedName>
        <fullName evidence="2">Uncharacterized protein</fullName>
    </submittedName>
</protein>
<dbReference type="Proteomes" id="UP001501274">
    <property type="component" value="Unassembled WGS sequence"/>
</dbReference>
<reference evidence="2 3" key="1">
    <citation type="submission" date="2024-02" db="EMBL/GenBank/DDBJ databases">
        <title>FIRST GENOME SEQUENCES OF Leishmania (Viannia) shawi, Leishmania (Viannia) lindenbergi AND Leishmania (Viannia) utingensis.</title>
        <authorList>
            <person name="Resadore F."/>
            <person name="Custodio M.G.F."/>
            <person name="Boite M.C."/>
            <person name="Cupolillo E."/>
            <person name="Ferreira G.E.M."/>
        </authorList>
    </citation>
    <scope>NUCLEOTIDE SEQUENCE [LARGE SCALE GENOMIC DNA]</scope>
    <source>
        <strain evidence="2 3">MDAS/BR/1979/M5533</strain>
    </source>
</reference>
<dbReference type="InterPro" id="IPR043966">
    <property type="entry name" value="CBP110"/>
</dbReference>
<sequence>MSSHNVLSDADGEHAHSLPLPLQGMIKSSLWHLAFFPALQPASHTVSRVTARSSISSKVADVRVAASALHTLALLEAVGYTEAGHAARQLWRAHTVGSTSSLSQHWMSEEQRSWVDRLSLTILRQADAPSTTPGSGGGKLATLLAEVQQQGKQEVQTTACDALFSELAHDYLEHVAVAAPEVSGIHSSKLAASTESKLGAPERRTSSIFHYEALPPQTAAAVTLERSAAAAARQQRQWYEARLYAAAACSTGMSTPGPLARLLVAYAHQGDHRLQAAVAANMECYISGDNSGQSTEEGGTVESVTSGVTETATAALARVRLSGVVAGVLEYALCVARVRTAGAVAKLRALTFALNALPEQLPPCTATTSCAATHVPQYAALLLTFITEECSYYQQTAPTGSGSGEVRVTAEILHAVQELLFTIVLGNGTQHMHNRPEPPPAPKRSGAEGNGGTSMAPMVMTVATTRGVALPEADAIAQEFFPALVQQLGMEWLWSPLLRHLSSLDKVSVSAGAVGARADSTSASFLRVRWSSHMLMDTILLSLARKTYPQRLLNILPGSYERLLSNLDLLPPMRPHDDDGRDANHDDVAHRGGSPLLFDMPAYYAEAASALVAYFQRAGVSGLRIEETERILTTATSIHAMVVRLRAQAPSRHGADGREDDAGNQSSEELDGYTNSGVASPHHQKRARPTSHVYALTRERVEHLISRYQGEVLLAAVVVHTQLRVPSQVQQLMRMLAPLFLKIHLAWRTYHDGSSASWLLQLRTDPSVTGGTASTVRFSAEATVLLDQVGYEFYPLEWLPAALAASTATNNPSVELLALPYSLLAAVGHQFQLRLRGTPQGSSGDVTLRHPAGSSASAVMPSVVRTALLASGKDGNDEEAKVTAAAWRRTERFVTGLMQLCYLDPKTSSTELEGTLAVSSTRRVLTASGGSATLSSMGGGNLASGVHSSGVNVIAAADVASHHLRSLLQQPAVMDAMWGGMESTATARANGVSLRYGERREKHPRSVSASAEARGHLRSMQQLLQEYGAASFDMTVEAADFALTIAQAFLPLSASASASPFSAASKAGPLASSALKKSDALLRAGLEWGGAVVGHATTKARVQMQLQQQQKEGASSFSEALAHVYNSATVDTAWLARSALRYVPQRIWEKMCSHRAERLLLIHRHEKWVSRLPGNSPTALEAKQCDRVEAHRADPLLMEQWTQWERVLEQLGLSDRLEGGAVAAASTITSLSSCSAEDITCAQWLWYSPYFAAEMAPQ</sequence>
<feature type="region of interest" description="Disordered" evidence="1">
    <location>
        <begin position="430"/>
        <end position="455"/>
    </location>
</feature>
<feature type="region of interest" description="Disordered" evidence="1">
    <location>
        <begin position="649"/>
        <end position="692"/>
    </location>
</feature>
<dbReference type="AlphaFoldDB" id="A0AAW3BUE3"/>
<keyword evidence="3" id="KW-1185">Reference proteome</keyword>
<feature type="compositionally biased region" description="Polar residues" evidence="1">
    <location>
        <begin position="663"/>
        <end position="678"/>
    </location>
</feature>
<accession>A0AAW3BUE3</accession>
<dbReference type="EMBL" id="JBAMZN010000021">
    <property type="protein sequence ID" value="KAL0525713.1"/>
    <property type="molecule type" value="Genomic_DNA"/>
</dbReference>